<dbReference type="EMBL" id="CP157484">
    <property type="protein sequence ID" value="XBO41212.1"/>
    <property type="molecule type" value="Genomic_DNA"/>
</dbReference>
<protein>
    <recommendedName>
        <fullName evidence="2">SGNH/GDSL hydrolase family protein</fullName>
    </recommendedName>
</protein>
<name>A0AAU7JLE4_9HYPH</name>
<dbReference type="AlphaFoldDB" id="A0AAU7JLE4"/>
<dbReference type="RefSeq" id="WP_406858061.1">
    <property type="nucleotide sequence ID" value="NZ_CP157484.1"/>
</dbReference>
<gene>
    <name evidence="1" type="ORF">ABEG18_10780</name>
</gene>
<accession>A0AAU7JLE4</accession>
<reference evidence="1" key="1">
    <citation type="submission" date="2024-05" db="EMBL/GenBank/DDBJ databases">
        <authorList>
            <person name="Kim S."/>
            <person name="Heo J."/>
            <person name="Choi H."/>
            <person name="Choi Y."/>
            <person name="Kwon S.-W."/>
            <person name="Kim Y."/>
        </authorList>
    </citation>
    <scope>NUCLEOTIDE SEQUENCE</scope>
    <source>
        <strain evidence="1">KACC 23698</strain>
    </source>
</reference>
<proteinExistence type="predicted"/>
<dbReference type="SUPFAM" id="SSF52266">
    <property type="entry name" value="SGNH hydrolase"/>
    <property type="match status" value="1"/>
</dbReference>
<sequence>MTNPWRAILQVWAVTAVAAAAAVAALILVVDPYDTGRIRGLGLGFTREQAPRTANASRARNARFDAAVLGNSHVQLLSPARLGAATGATFASLIVPGSGIPEQLAVLDYFMRWRPAPPRILIFGVDEFTCRTGLGASQSLQVGPFPFWLYAPGLAAYLRGAFRYTLVEDAVTLLTGSARATSLADADGFWNYEANKVWAEAAAATRIDASQKRPMARFDGPFPAVEALSDRIQALPSTTRVVIVAPPVYAPLLAPPGSREDAAEAACKARIAAIATQRPHTRFLDFHRDTPVSRSKESFWDGSHMTGAVAQEIEAAIVKALATDAD</sequence>
<evidence type="ECO:0000313" key="1">
    <source>
        <dbReference type="EMBL" id="XBO41212.1"/>
    </source>
</evidence>
<evidence type="ECO:0008006" key="2">
    <source>
        <dbReference type="Google" id="ProtNLM"/>
    </source>
</evidence>
<organism evidence="1">
    <name type="scientific">Alsobacter sp. KACC 23698</name>
    <dbReference type="NCBI Taxonomy" id="3149229"/>
    <lineage>
        <taxon>Bacteria</taxon>
        <taxon>Pseudomonadati</taxon>
        <taxon>Pseudomonadota</taxon>
        <taxon>Alphaproteobacteria</taxon>
        <taxon>Hyphomicrobiales</taxon>
        <taxon>Alsobacteraceae</taxon>
        <taxon>Alsobacter</taxon>
    </lineage>
</organism>